<accession>K2QN01</accession>
<feature type="domain" description="HTH luxR-type" evidence="1">
    <location>
        <begin position="125"/>
        <end position="190"/>
    </location>
</feature>
<keyword evidence="3" id="KW-1185">Reference proteome</keyword>
<evidence type="ECO:0000313" key="3">
    <source>
        <dbReference type="Proteomes" id="UP000007364"/>
    </source>
</evidence>
<dbReference type="Proteomes" id="UP000007364">
    <property type="component" value="Unassembled WGS sequence"/>
</dbReference>
<evidence type="ECO:0000259" key="1">
    <source>
        <dbReference type="PROSITE" id="PS50043"/>
    </source>
</evidence>
<dbReference type="AlphaFoldDB" id="K2QN01"/>
<dbReference type="RefSeq" id="WP_008990226.1">
    <property type="nucleotide sequence ID" value="NZ_AMSG01000002.1"/>
</dbReference>
<protein>
    <submittedName>
        <fullName evidence="2">LuxR family transcriptional regulator protein</fullName>
    </submittedName>
</protein>
<dbReference type="GO" id="GO:0006355">
    <property type="term" value="P:regulation of DNA-templated transcription"/>
    <property type="evidence" value="ECO:0007669"/>
    <property type="project" value="InterPro"/>
</dbReference>
<gene>
    <name evidence="2" type="ORF">I215_01753</name>
</gene>
<dbReference type="eggNOG" id="COG2197">
    <property type="taxonomic scope" value="Bacteria"/>
</dbReference>
<comment type="caution">
    <text evidence="2">The sequence shown here is derived from an EMBL/GenBank/DDBJ whole genome shotgun (WGS) entry which is preliminary data.</text>
</comment>
<reference evidence="2 3" key="1">
    <citation type="journal article" date="2012" name="J. Bacteriol.">
        <title>Genome Sequence of Galbibacter marinum Type Strain ck-I2-15.</title>
        <authorList>
            <person name="Lai Q."/>
            <person name="Li C."/>
            <person name="Shao Z."/>
        </authorList>
    </citation>
    <scope>NUCLEOTIDE SEQUENCE [LARGE SCALE GENOMIC DNA]</scope>
    <source>
        <strain evidence="3">ck-I2-15</strain>
    </source>
</reference>
<dbReference type="SMART" id="SM00421">
    <property type="entry name" value="HTH_LUXR"/>
    <property type="match status" value="1"/>
</dbReference>
<dbReference type="SUPFAM" id="SSF46894">
    <property type="entry name" value="C-terminal effector domain of the bipartite response regulators"/>
    <property type="match status" value="1"/>
</dbReference>
<dbReference type="InterPro" id="IPR000792">
    <property type="entry name" value="Tscrpt_reg_LuxR_C"/>
</dbReference>
<dbReference type="GO" id="GO:0003677">
    <property type="term" value="F:DNA binding"/>
    <property type="evidence" value="ECO:0007669"/>
    <property type="project" value="InterPro"/>
</dbReference>
<dbReference type="Pfam" id="PF00196">
    <property type="entry name" value="GerE"/>
    <property type="match status" value="1"/>
</dbReference>
<dbReference type="EMBL" id="AMSG01000002">
    <property type="protein sequence ID" value="EKF56207.1"/>
    <property type="molecule type" value="Genomic_DNA"/>
</dbReference>
<dbReference type="STRING" id="555500.I215_01753"/>
<proteinExistence type="predicted"/>
<dbReference type="PROSITE" id="PS50043">
    <property type="entry name" value="HTH_LUXR_2"/>
    <property type="match status" value="1"/>
</dbReference>
<name>K2QN01_9FLAO</name>
<sequence length="194" mass="22088">MSKTIEKNAAEQFMAGVSPKDSNIEFIGVKSTKTVLWLQNGKTKYFKDLPPHLFELLQNSFLKDPQAMNDLQNVETMERKVELYTYYMYGDLDSIPDISKGRLSPSENFRDNKNCISQHWASKEITIDGVRMNNRDITILDSISQDFPDKAIANILGISMSTFNWHKQNLLHKTNCATKVALAIKAQNQKVLVA</sequence>
<dbReference type="InterPro" id="IPR016032">
    <property type="entry name" value="Sig_transdc_resp-reg_C-effctor"/>
</dbReference>
<dbReference type="InterPro" id="IPR036388">
    <property type="entry name" value="WH-like_DNA-bd_sf"/>
</dbReference>
<organism evidence="2 3">
    <name type="scientific">Galbibacter marinus</name>
    <dbReference type="NCBI Taxonomy" id="555500"/>
    <lineage>
        <taxon>Bacteria</taxon>
        <taxon>Pseudomonadati</taxon>
        <taxon>Bacteroidota</taxon>
        <taxon>Flavobacteriia</taxon>
        <taxon>Flavobacteriales</taxon>
        <taxon>Flavobacteriaceae</taxon>
        <taxon>Galbibacter</taxon>
    </lineage>
</organism>
<evidence type="ECO:0000313" key="2">
    <source>
        <dbReference type="EMBL" id="EKF56207.1"/>
    </source>
</evidence>
<dbReference type="OrthoDB" id="1346789at2"/>
<dbReference type="Gene3D" id="1.10.10.10">
    <property type="entry name" value="Winged helix-like DNA-binding domain superfamily/Winged helix DNA-binding domain"/>
    <property type="match status" value="1"/>
</dbReference>